<dbReference type="RefSeq" id="WP_091245433.1">
    <property type="nucleotide sequence ID" value="NZ_FNAG01000015.1"/>
</dbReference>
<feature type="domain" description="DUF5983" evidence="1">
    <location>
        <begin position="184"/>
        <end position="271"/>
    </location>
</feature>
<gene>
    <name evidence="2" type="ORF">SAMN04488509_11578</name>
</gene>
<reference evidence="2 3" key="1">
    <citation type="submission" date="2016-10" db="EMBL/GenBank/DDBJ databases">
        <authorList>
            <person name="de Groot N.N."/>
        </authorList>
    </citation>
    <scope>NUCLEOTIDE SEQUENCE [LARGE SCALE GENOMIC DNA]</scope>
    <source>
        <strain evidence="2 3">DSM 16957</strain>
    </source>
</reference>
<dbReference type="AlphaFoldDB" id="A0A1G6ZTB4"/>
<keyword evidence="3" id="KW-1185">Reference proteome</keyword>
<name>A0A1G6ZTB4_9GAMM</name>
<protein>
    <recommendedName>
        <fullName evidence="1">DUF5983 domain-containing protein</fullName>
    </recommendedName>
</protein>
<organism evidence="2 3">
    <name type="scientific">Aquimonas voraii</name>
    <dbReference type="NCBI Taxonomy" id="265719"/>
    <lineage>
        <taxon>Bacteria</taxon>
        <taxon>Pseudomonadati</taxon>
        <taxon>Pseudomonadota</taxon>
        <taxon>Gammaproteobacteria</taxon>
        <taxon>Lysobacterales</taxon>
        <taxon>Lysobacteraceae</taxon>
        <taxon>Aquimonas</taxon>
    </lineage>
</organism>
<sequence length="271" mass="29258">MHENLYTLVTILQRQLHDHVQALRLADIKARLPAVREIRWESETGATDECIRTVTTLGEIHLGLETTRGRVWVSLGAGNIDDQRDRFIESLERASGLEIATDCADKRLALTTEALGLPGEFDDWSALAGLVLSFVEEAGPEGTVDVDQTLHAAASATRYADREALAAILSIASAHAAGHDVESYLVVSTGHVTEAERDLFDSGRSPTPWMVVSMSGDDGWLLHVADTVPESIPGLSDGLAAVVQHARAHGLSYIRLAADAPFIDGAPSYDW</sequence>
<evidence type="ECO:0000259" key="1">
    <source>
        <dbReference type="Pfam" id="PF19419"/>
    </source>
</evidence>
<dbReference type="Pfam" id="PF19419">
    <property type="entry name" value="DUF5983"/>
    <property type="match status" value="1"/>
</dbReference>
<dbReference type="EMBL" id="FNAG01000015">
    <property type="protein sequence ID" value="SDE05761.1"/>
    <property type="molecule type" value="Genomic_DNA"/>
</dbReference>
<accession>A0A1G6ZTB4</accession>
<evidence type="ECO:0000313" key="3">
    <source>
        <dbReference type="Proteomes" id="UP000199603"/>
    </source>
</evidence>
<dbReference type="InterPro" id="IPR046025">
    <property type="entry name" value="DUF5983"/>
</dbReference>
<evidence type="ECO:0000313" key="2">
    <source>
        <dbReference type="EMBL" id="SDE05761.1"/>
    </source>
</evidence>
<proteinExistence type="predicted"/>
<dbReference type="Proteomes" id="UP000199603">
    <property type="component" value="Unassembled WGS sequence"/>
</dbReference>